<evidence type="ECO:0000256" key="3">
    <source>
        <dbReference type="PROSITE-ProRule" id="PRU00708"/>
    </source>
</evidence>
<dbReference type="GO" id="GO:0009451">
    <property type="term" value="P:RNA modification"/>
    <property type="evidence" value="ECO:0007669"/>
    <property type="project" value="InterPro"/>
</dbReference>
<dbReference type="EMBL" id="JABCRI010000008">
    <property type="protein sequence ID" value="KAF8401910.1"/>
    <property type="molecule type" value="Genomic_DNA"/>
</dbReference>
<dbReference type="InterPro" id="IPR002885">
    <property type="entry name" value="PPR_rpt"/>
</dbReference>
<organism evidence="4 5">
    <name type="scientific">Tetracentron sinense</name>
    <name type="common">Spur-leaf</name>
    <dbReference type="NCBI Taxonomy" id="13715"/>
    <lineage>
        <taxon>Eukaryota</taxon>
        <taxon>Viridiplantae</taxon>
        <taxon>Streptophyta</taxon>
        <taxon>Embryophyta</taxon>
        <taxon>Tracheophyta</taxon>
        <taxon>Spermatophyta</taxon>
        <taxon>Magnoliopsida</taxon>
        <taxon>Trochodendrales</taxon>
        <taxon>Trochodendraceae</taxon>
        <taxon>Tetracentron</taxon>
    </lineage>
</organism>
<dbReference type="InterPro" id="IPR046960">
    <property type="entry name" value="PPR_At4g14850-like_plant"/>
</dbReference>
<feature type="repeat" description="PPR" evidence="3">
    <location>
        <begin position="363"/>
        <end position="397"/>
    </location>
</feature>
<dbReference type="Pfam" id="PF20431">
    <property type="entry name" value="E_motif"/>
    <property type="match status" value="1"/>
</dbReference>
<feature type="repeat" description="PPR" evidence="3">
    <location>
        <begin position="230"/>
        <end position="260"/>
    </location>
</feature>
<dbReference type="PANTHER" id="PTHR47926">
    <property type="entry name" value="PENTATRICOPEPTIDE REPEAT-CONTAINING PROTEIN"/>
    <property type="match status" value="1"/>
</dbReference>
<comment type="caution">
    <text evidence="4">The sequence shown here is derived from an EMBL/GenBank/DDBJ whole genome shotgun (WGS) entry which is preliminary data.</text>
</comment>
<dbReference type="FunFam" id="1.25.40.10:FF:000280">
    <property type="entry name" value="Pentatricopeptide repeat-containing protein"/>
    <property type="match status" value="1"/>
</dbReference>
<proteinExistence type="inferred from homology"/>
<dbReference type="GO" id="GO:0003723">
    <property type="term" value="F:RNA binding"/>
    <property type="evidence" value="ECO:0007669"/>
    <property type="project" value="InterPro"/>
</dbReference>
<feature type="repeat" description="PPR" evidence="3">
    <location>
        <begin position="261"/>
        <end position="291"/>
    </location>
</feature>
<evidence type="ECO:0000256" key="1">
    <source>
        <dbReference type="ARBA" id="ARBA00022737"/>
    </source>
</evidence>
<keyword evidence="5" id="KW-1185">Reference proteome</keyword>
<reference evidence="4 5" key="1">
    <citation type="submission" date="2020-04" db="EMBL/GenBank/DDBJ databases">
        <title>Plant Genome Project.</title>
        <authorList>
            <person name="Zhang R.-G."/>
        </authorList>
    </citation>
    <scope>NUCLEOTIDE SEQUENCE [LARGE SCALE GENOMIC DNA]</scope>
    <source>
        <strain evidence="4">YNK0</strain>
        <tissue evidence="4">Leaf</tissue>
    </source>
</reference>
<dbReference type="NCBIfam" id="TIGR00756">
    <property type="entry name" value="PPR"/>
    <property type="match status" value="6"/>
</dbReference>
<dbReference type="OrthoDB" id="185373at2759"/>
<evidence type="ECO:0000313" key="4">
    <source>
        <dbReference type="EMBL" id="KAF8401910.1"/>
    </source>
</evidence>
<dbReference type="OMA" id="WDAVEDI"/>
<sequence length="738" mass="82521">MEEDGIFPIMGMWDNEFKASAIQWKVQSEPYLYCRQKKIGEITYMHMRLKQIPLQLMSNRTTKTVETIADCLQKCISMRSLKQVHACIITSGLHQKNYLLVKLVSLTSKVLGDIAYARTIFDGSRDIVNVFLWTAMITAYCRHHSVEAILIYREMCRLHSIAPNSFTLSSVLKACSILLAVQQGYQLHVHAVKLGLNSDIYVQTTLMDMYAKFGCIESAKHLFNTMSERSVVACNAMIVCYTKSGNVKAARAIFDKMAERDSISWASMICGYTNHGSMPDAQKLFDQMSERDVTSWNALITGYSHSGEWLRALHLFNQMQSDKVKPNQVTIAVVISVCGHIGALEMAKEIHEYLQKDISVEKNAHVFNSLIDMYAKCGSVDEAHRVFSEMPFKDIVSYNAMIVGFANHGHGEDALKLFSNLLLGGLQPDGVTFLGVLTACSHSGLLDLGRQYFSSMTRDHRIEPSVDHYACMVDLLGRAGLVDEAYELVKTMAVEPHAGVWGALLGACRTYCNVEVGEIAAGKLFRMEPGNPGNYILLSNIYARANMWDGVAKVRRWMSGRGVTQTAGCSWIDVDSGAHNFLIGRASTEQFTFTSLLMPCESINSAYENLSVEFELDVMVMTVTQNSCLLKNWLHSKHPAKTTRFNQRISFAITSLNLAVKFEPSLVGGRWNKRTHCWHATDFCDLSRADLANSGPRHRVRKSKLVQMTGPTESRHSCLAPRQGGGMSKLNNLVLKEV</sequence>
<dbReference type="InterPro" id="IPR011990">
    <property type="entry name" value="TPR-like_helical_dom_sf"/>
</dbReference>
<comment type="similarity">
    <text evidence="2">Belongs to the PPR family. PCMP-E subfamily.</text>
</comment>
<accession>A0A834Z9N8</accession>
<name>A0A834Z9N8_TETSI</name>
<protein>
    <recommendedName>
        <fullName evidence="6">Pentatricopeptide repeat-containing protein</fullName>
    </recommendedName>
</protein>
<dbReference type="InterPro" id="IPR046848">
    <property type="entry name" value="E_motif"/>
</dbReference>
<dbReference type="Gene3D" id="1.25.40.10">
    <property type="entry name" value="Tetratricopeptide repeat domain"/>
    <property type="match status" value="5"/>
</dbReference>
<dbReference type="PROSITE" id="PS51375">
    <property type="entry name" value="PPR"/>
    <property type="match status" value="4"/>
</dbReference>
<dbReference type="Pfam" id="PF12854">
    <property type="entry name" value="PPR_1"/>
    <property type="match status" value="1"/>
</dbReference>
<dbReference type="PANTHER" id="PTHR47926:SF534">
    <property type="entry name" value="PENTATRICOPEPTIDE REPEAT-CONTAINING PROTEIN"/>
    <property type="match status" value="1"/>
</dbReference>
<dbReference type="Pfam" id="PF13041">
    <property type="entry name" value="PPR_2"/>
    <property type="match status" value="2"/>
</dbReference>
<feature type="repeat" description="PPR" evidence="3">
    <location>
        <begin position="292"/>
        <end position="326"/>
    </location>
</feature>
<dbReference type="Proteomes" id="UP000655225">
    <property type="component" value="Unassembled WGS sequence"/>
</dbReference>
<evidence type="ECO:0008006" key="6">
    <source>
        <dbReference type="Google" id="ProtNLM"/>
    </source>
</evidence>
<dbReference type="AlphaFoldDB" id="A0A834Z9N8"/>
<gene>
    <name evidence="4" type="ORF">HHK36_012860</name>
</gene>
<evidence type="ECO:0000256" key="2">
    <source>
        <dbReference type="ARBA" id="ARBA00061659"/>
    </source>
</evidence>
<dbReference type="FunFam" id="1.25.40.10:FF:000393">
    <property type="entry name" value="Pentatricopeptide repeat-containing protein At1g20230"/>
    <property type="match status" value="1"/>
</dbReference>
<dbReference type="Pfam" id="PF01535">
    <property type="entry name" value="PPR"/>
    <property type="match status" value="4"/>
</dbReference>
<dbReference type="FunFam" id="1.25.40.10:FF:000031">
    <property type="entry name" value="Pentatricopeptide repeat-containing protein mitochondrial"/>
    <property type="match status" value="1"/>
</dbReference>
<evidence type="ECO:0000313" key="5">
    <source>
        <dbReference type="Proteomes" id="UP000655225"/>
    </source>
</evidence>
<keyword evidence="1" id="KW-0677">Repeat</keyword>